<feature type="compositionally biased region" description="Basic residues" evidence="1">
    <location>
        <begin position="444"/>
        <end position="458"/>
    </location>
</feature>
<feature type="compositionally biased region" description="Basic and acidic residues" evidence="1">
    <location>
        <begin position="219"/>
        <end position="256"/>
    </location>
</feature>
<dbReference type="Pfam" id="PF07904">
    <property type="entry name" value="Eaf7"/>
    <property type="match status" value="1"/>
</dbReference>
<dbReference type="GO" id="GO:0006355">
    <property type="term" value="P:regulation of DNA-templated transcription"/>
    <property type="evidence" value="ECO:0007669"/>
    <property type="project" value="InterPro"/>
</dbReference>
<feature type="compositionally biased region" description="Basic and acidic residues" evidence="1">
    <location>
        <begin position="146"/>
        <end position="161"/>
    </location>
</feature>
<feature type="compositionally biased region" description="Polar residues" evidence="1">
    <location>
        <begin position="163"/>
        <end position="179"/>
    </location>
</feature>
<feature type="compositionally biased region" description="Basic and acidic residues" evidence="1">
    <location>
        <begin position="270"/>
        <end position="299"/>
    </location>
</feature>
<feature type="region of interest" description="Disordered" evidence="1">
    <location>
        <begin position="426"/>
        <end position="600"/>
    </location>
</feature>
<feature type="compositionally biased region" description="Basic and acidic residues" evidence="1">
    <location>
        <begin position="513"/>
        <end position="522"/>
    </location>
</feature>
<organism evidence="2 3">
    <name type="scientific">Tetrapisispora phaffii (strain ATCC 24235 / CBS 4417 / NBRC 1672 / NRRL Y-8282 / UCD 70-5)</name>
    <name type="common">Yeast</name>
    <name type="synonym">Fabospora phaffii</name>
    <dbReference type="NCBI Taxonomy" id="1071381"/>
    <lineage>
        <taxon>Eukaryota</taxon>
        <taxon>Fungi</taxon>
        <taxon>Dikarya</taxon>
        <taxon>Ascomycota</taxon>
        <taxon>Saccharomycotina</taxon>
        <taxon>Saccharomycetes</taxon>
        <taxon>Saccharomycetales</taxon>
        <taxon>Saccharomycetaceae</taxon>
        <taxon>Tetrapisispora</taxon>
    </lineage>
</organism>
<dbReference type="RefSeq" id="XP_003686109.1">
    <property type="nucleotide sequence ID" value="XM_003686061.1"/>
</dbReference>
<sequence length="600" mass="68310">MVEWTIVDEIRFFRWVSEFKPAGETKDSNVSAIVERMNNPQKFPVTLLQKDVVRNDKKFSADDIWNKLKQYYDITEMDKIENNKWGITYDNENDNIVKPVIANDSASTKSEREVILKQDQKESQLPWDEYGDLLVDNAQESNEVGINKESKDSVNDIEPARSTDVSNNQNEQSNITSEKVCNDKKEDKRIKDKTVSNDSVKLQDDTSEPLGSDDIEVPVVKKENTNKQAEEEKQIEKDESNINKDFEGADIEKIETEAVEEEVVEEQSEEKEAGEKVERKDTKIAEGEEVHTGTNEEVKGNTGNSEIEDEEISRKHEIESRNEDEVIPRVEPVTNEEDKITSEEIESKEKELKDDKASENAQKESITNEEPSLLEGTLNENNEEKVKAKQNADVKMGSEDNNELANGEMDIEAVKRVNPIKGIDTSNIIATDGDNNTVEEKSIPHTRRSVRVLRKERKHPVDENQTKAMDENSTEASKNTKDEKENDDEVKDSRDKSDNEKKNNTVSSEETEEVTKNNKDVSSDNIAEELQDNVVADERPLAKRTRHAFTVDTNKTKEAVSEHDTIAQEKSQKRKKGKVDQPPVASRSSTRVSARLRNKK</sequence>
<gene>
    <name evidence="2" type="primary">TPHA0F01930</name>
    <name evidence="2" type="ordered locus">TPHA_0F01930</name>
</gene>
<dbReference type="GO" id="GO:0043189">
    <property type="term" value="C:H4/H2A histone acetyltransferase complex"/>
    <property type="evidence" value="ECO:0007669"/>
    <property type="project" value="InterPro"/>
</dbReference>
<feature type="compositionally biased region" description="Acidic residues" evidence="1">
    <location>
        <begin position="205"/>
        <end position="216"/>
    </location>
</feature>
<feature type="compositionally biased region" description="Basic and acidic residues" evidence="1">
    <location>
        <begin position="491"/>
        <end position="503"/>
    </location>
</feature>
<dbReference type="STRING" id="1071381.G8BV93"/>
<protein>
    <submittedName>
        <fullName evidence="2">Uncharacterized protein</fullName>
    </submittedName>
</protein>
<dbReference type="GO" id="GO:0005634">
    <property type="term" value="C:nucleus"/>
    <property type="evidence" value="ECO:0007669"/>
    <property type="project" value="InterPro"/>
</dbReference>
<evidence type="ECO:0000256" key="1">
    <source>
        <dbReference type="SAM" id="MobiDB-lite"/>
    </source>
</evidence>
<feature type="region of interest" description="Disordered" evidence="1">
    <location>
        <begin position="143"/>
        <end position="407"/>
    </location>
</feature>
<dbReference type="eggNOG" id="KOG4051">
    <property type="taxonomic scope" value="Eukaryota"/>
</dbReference>
<feature type="compositionally biased region" description="Polar residues" evidence="1">
    <location>
        <begin position="426"/>
        <end position="436"/>
    </location>
</feature>
<evidence type="ECO:0000313" key="3">
    <source>
        <dbReference type="Proteomes" id="UP000005666"/>
    </source>
</evidence>
<name>G8BV93_TETPH</name>
<feature type="compositionally biased region" description="Acidic residues" evidence="1">
    <location>
        <begin position="257"/>
        <end position="269"/>
    </location>
</feature>
<feature type="compositionally biased region" description="Basic and acidic residues" evidence="1">
    <location>
        <begin position="180"/>
        <end position="195"/>
    </location>
</feature>
<feature type="compositionally biased region" description="Basic and acidic residues" evidence="1">
    <location>
        <begin position="459"/>
        <end position="470"/>
    </location>
</feature>
<dbReference type="AlphaFoldDB" id="G8BV93"/>
<dbReference type="OrthoDB" id="5595141at2759"/>
<feature type="compositionally biased region" description="Basic and acidic residues" evidence="1">
    <location>
        <begin position="382"/>
        <end position="398"/>
    </location>
</feature>
<feature type="compositionally biased region" description="Basic and acidic residues" evidence="1">
    <location>
        <begin position="312"/>
        <end position="328"/>
    </location>
</feature>
<feature type="compositionally biased region" description="Basic and acidic residues" evidence="1">
    <location>
        <begin position="336"/>
        <end position="362"/>
    </location>
</feature>
<dbReference type="OMA" id="LCIVERM"/>
<feature type="compositionally biased region" description="Basic and acidic residues" evidence="1">
    <location>
        <begin position="554"/>
        <end position="571"/>
    </location>
</feature>
<dbReference type="KEGG" id="tpf:TPHA_0F01930"/>
<accession>G8BV93</accession>
<dbReference type="HOGENOM" id="CLU_455063_0_0_1"/>
<keyword evidence="3" id="KW-1185">Reference proteome</keyword>
<reference evidence="2 3" key="1">
    <citation type="journal article" date="2011" name="Proc. Natl. Acad. Sci. U.S.A.">
        <title>Evolutionary erosion of yeast sex chromosomes by mating-type switching accidents.</title>
        <authorList>
            <person name="Gordon J.L."/>
            <person name="Armisen D."/>
            <person name="Proux-Wera E."/>
            <person name="Oheigeartaigh S.S."/>
            <person name="Byrne K.P."/>
            <person name="Wolfe K.H."/>
        </authorList>
    </citation>
    <scope>NUCLEOTIDE SEQUENCE [LARGE SCALE GENOMIC DNA]</scope>
    <source>
        <strain evidence="3">ATCC 24235 / CBS 4417 / NBRC 1672 / NRRL Y-8282 / UCD 70-5</strain>
    </source>
</reference>
<dbReference type="InterPro" id="IPR012423">
    <property type="entry name" value="Eaf7/MRGBP"/>
</dbReference>
<feature type="compositionally biased region" description="Low complexity" evidence="1">
    <location>
        <begin position="584"/>
        <end position="593"/>
    </location>
</feature>
<dbReference type="EMBL" id="HE612861">
    <property type="protein sequence ID" value="CCE63675.1"/>
    <property type="molecule type" value="Genomic_DNA"/>
</dbReference>
<dbReference type="Proteomes" id="UP000005666">
    <property type="component" value="Chromosome 6"/>
</dbReference>
<dbReference type="GeneID" id="11535351"/>
<evidence type="ECO:0000313" key="2">
    <source>
        <dbReference type="EMBL" id="CCE63675.1"/>
    </source>
</evidence>
<proteinExistence type="predicted"/>